<dbReference type="AlphaFoldDB" id="A0A095A4X6"/>
<feature type="region of interest" description="Disordered" evidence="2">
    <location>
        <begin position="38"/>
        <end position="87"/>
    </location>
</feature>
<evidence type="ECO:0000256" key="2">
    <source>
        <dbReference type="SAM" id="MobiDB-lite"/>
    </source>
</evidence>
<accession>A0A095A4X6</accession>
<organism evidence="3">
    <name type="scientific">Schistosoma haematobium</name>
    <name type="common">Blood fluke</name>
    <dbReference type="NCBI Taxonomy" id="6185"/>
    <lineage>
        <taxon>Eukaryota</taxon>
        <taxon>Metazoa</taxon>
        <taxon>Spiralia</taxon>
        <taxon>Lophotrochozoa</taxon>
        <taxon>Platyhelminthes</taxon>
        <taxon>Trematoda</taxon>
        <taxon>Digenea</taxon>
        <taxon>Strigeidida</taxon>
        <taxon>Schistosomatoidea</taxon>
        <taxon>Schistosomatidae</taxon>
        <taxon>Schistosoma</taxon>
    </lineage>
</organism>
<feature type="region of interest" description="Disordered" evidence="2">
    <location>
        <begin position="1"/>
        <end position="24"/>
    </location>
</feature>
<reference evidence="3" key="1">
    <citation type="journal article" date="2012" name="Nat. Genet.">
        <title>Whole-genome sequence of Schistosoma haematobium.</title>
        <authorList>
            <person name="Young N.D."/>
            <person name="Jex A.R."/>
            <person name="Li B."/>
            <person name="Liu S."/>
            <person name="Yang L."/>
            <person name="Xiong Z."/>
            <person name="Li Y."/>
            <person name="Cantacessi C."/>
            <person name="Hall R.S."/>
            <person name="Xu X."/>
            <person name="Chen F."/>
            <person name="Wu X."/>
            <person name="Zerlotini A."/>
            <person name="Oliveira G."/>
            <person name="Hofmann A."/>
            <person name="Zhang G."/>
            <person name="Fang X."/>
            <person name="Kang Y."/>
            <person name="Campbell B.E."/>
            <person name="Loukas A."/>
            <person name="Ranganathan S."/>
            <person name="Rollinson D."/>
            <person name="Rinaldi G."/>
            <person name="Brindley P.J."/>
            <person name="Yang H."/>
            <person name="Wang J."/>
            <person name="Wang J."/>
            <person name="Gasser R.B."/>
        </authorList>
    </citation>
    <scope>NUCLEOTIDE SEQUENCE [LARGE SCALE GENOMIC DNA]</scope>
</reference>
<protein>
    <submittedName>
        <fullName evidence="3">Uncharacterized protein</fullName>
    </submittedName>
</protein>
<feature type="compositionally biased region" description="Low complexity" evidence="2">
    <location>
        <begin position="61"/>
        <end position="87"/>
    </location>
</feature>
<gene>
    <name evidence="3" type="ORF">MS3_11078</name>
</gene>
<name>A0A095A4X6_SCHHA</name>
<evidence type="ECO:0000256" key="1">
    <source>
        <dbReference type="SAM" id="Coils"/>
    </source>
</evidence>
<sequence length="215" mass="24446">IIHEDIDDVSMKSENNSSTSNISRSPLKELLNNIKDVNTSDSNITTNDFDNNQSCHEHNGTTSTTTTTVPSVSSSSPTKSKLSISINNNDNSSVIENLENIEITKQNLRDEINQLKNEADLWKSVLKDYQFTHIKAETIISECQLVETTKLIHLIEERNETMDQAKRMLAVYKDMMHRVERAQNVLQFAKKVSYIMNVNTLVEMTIDLVFHTISL</sequence>
<feature type="compositionally biased region" description="Polar residues" evidence="2">
    <location>
        <begin position="12"/>
        <end position="24"/>
    </location>
</feature>
<feature type="non-terminal residue" evidence="3">
    <location>
        <position position="1"/>
    </location>
</feature>
<feature type="coiled-coil region" evidence="1">
    <location>
        <begin position="91"/>
        <end position="125"/>
    </location>
</feature>
<dbReference type="EMBL" id="KL252979">
    <property type="protein sequence ID" value="KGB42355.1"/>
    <property type="molecule type" value="Genomic_DNA"/>
</dbReference>
<keyword evidence="1" id="KW-0175">Coiled coil</keyword>
<proteinExistence type="predicted"/>
<evidence type="ECO:0000313" key="3">
    <source>
        <dbReference type="EMBL" id="KGB42355.1"/>
    </source>
</evidence>
<feature type="compositionally biased region" description="Polar residues" evidence="2">
    <location>
        <begin position="38"/>
        <end position="54"/>
    </location>
</feature>